<organism evidence="7 8">
    <name type="scientific">Cyclotella atomus</name>
    <dbReference type="NCBI Taxonomy" id="382360"/>
    <lineage>
        <taxon>Eukaryota</taxon>
        <taxon>Sar</taxon>
        <taxon>Stramenopiles</taxon>
        <taxon>Ochrophyta</taxon>
        <taxon>Bacillariophyta</taxon>
        <taxon>Coscinodiscophyceae</taxon>
        <taxon>Thalassiosirophycidae</taxon>
        <taxon>Stephanodiscales</taxon>
        <taxon>Stephanodiscaceae</taxon>
        <taxon>Cyclotella</taxon>
    </lineage>
</organism>
<dbReference type="Pfam" id="PF03151">
    <property type="entry name" value="TPT"/>
    <property type="match status" value="1"/>
</dbReference>
<evidence type="ECO:0000256" key="5">
    <source>
        <dbReference type="SAM" id="Phobius"/>
    </source>
</evidence>
<feature type="transmembrane region" description="Helical" evidence="5">
    <location>
        <begin position="31"/>
        <end position="48"/>
    </location>
</feature>
<feature type="transmembrane region" description="Helical" evidence="5">
    <location>
        <begin position="81"/>
        <end position="103"/>
    </location>
</feature>
<dbReference type="InterPro" id="IPR050186">
    <property type="entry name" value="TPT_transporter"/>
</dbReference>
<evidence type="ECO:0000259" key="6">
    <source>
        <dbReference type="Pfam" id="PF03151"/>
    </source>
</evidence>
<dbReference type="SUPFAM" id="SSF103481">
    <property type="entry name" value="Multidrug resistance efflux transporter EmrE"/>
    <property type="match status" value="2"/>
</dbReference>
<evidence type="ECO:0000313" key="8">
    <source>
        <dbReference type="Proteomes" id="UP001530400"/>
    </source>
</evidence>
<feature type="transmembrane region" description="Helical" evidence="5">
    <location>
        <begin position="384"/>
        <end position="403"/>
    </location>
</feature>
<keyword evidence="8" id="KW-1185">Reference proteome</keyword>
<feature type="transmembrane region" description="Helical" evidence="5">
    <location>
        <begin position="359"/>
        <end position="378"/>
    </location>
</feature>
<evidence type="ECO:0000256" key="3">
    <source>
        <dbReference type="ARBA" id="ARBA00022989"/>
    </source>
</evidence>
<feature type="domain" description="Sugar phosphate transporter" evidence="6">
    <location>
        <begin position="30"/>
        <end position="401"/>
    </location>
</feature>
<dbReference type="EMBL" id="JALLPJ020001234">
    <property type="protein sequence ID" value="KAL3773419.1"/>
    <property type="molecule type" value="Genomic_DNA"/>
</dbReference>
<keyword evidence="4 5" id="KW-0472">Membrane</keyword>
<gene>
    <name evidence="7" type="ORF">ACHAWO_004864</name>
</gene>
<comment type="caution">
    <text evidence="7">The sequence shown here is derived from an EMBL/GenBank/DDBJ whole genome shotgun (WGS) entry which is preliminary data.</text>
</comment>
<evidence type="ECO:0000256" key="2">
    <source>
        <dbReference type="ARBA" id="ARBA00022692"/>
    </source>
</evidence>
<keyword evidence="2 5" id="KW-0812">Transmembrane</keyword>
<feature type="transmembrane region" description="Helical" evidence="5">
    <location>
        <begin position="329"/>
        <end position="347"/>
    </location>
</feature>
<feature type="transmembrane region" description="Helical" evidence="5">
    <location>
        <begin position="282"/>
        <end position="301"/>
    </location>
</feature>
<comment type="subcellular location">
    <subcellularLocation>
        <location evidence="1">Membrane</location>
        <topology evidence="1">Multi-pass membrane protein</topology>
    </subcellularLocation>
</comment>
<dbReference type="GO" id="GO:0016020">
    <property type="term" value="C:membrane"/>
    <property type="evidence" value="ECO:0007669"/>
    <property type="project" value="UniProtKB-SubCell"/>
</dbReference>
<dbReference type="AlphaFoldDB" id="A0ABD3NBG7"/>
<dbReference type="Proteomes" id="UP001530400">
    <property type="component" value="Unassembled WGS sequence"/>
</dbReference>
<protein>
    <recommendedName>
        <fullName evidence="6">Sugar phosphate transporter domain-containing protein</fullName>
    </recommendedName>
</protein>
<feature type="transmembrane region" description="Helical" evidence="5">
    <location>
        <begin position="229"/>
        <end position="248"/>
    </location>
</feature>
<proteinExistence type="predicted"/>
<evidence type="ECO:0000313" key="7">
    <source>
        <dbReference type="EMBL" id="KAL3773419.1"/>
    </source>
</evidence>
<feature type="transmembrane region" description="Helical" evidence="5">
    <location>
        <begin position="204"/>
        <end position="223"/>
    </location>
</feature>
<accession>A0ABD3NBG7</accession>
<keyword evidence="3 5" id="KW-1133">Transmembrane helix</keyword>
<evidence type="ECO:0000256" key="1">
    <source>
        <dbReference type="ARBA" id="ARBA00004141"/>
    </source>
</evidence>
<dbReference type="InterPro" id="IPR037185">
    <property type="entry name" value="EmrE-like"/>
</dbReference>
<sequence length="458" mass="50786">MALYRKLIEYLNRNYPGSPRKLNSIMRQCRVPLYFALWYLLNILYNITNKWALEGVRGLVDTAILNGRIHNKAGVSSSLPLTMGCLQFAVGSIYACVLWLCGWRPLPHAGELRAAIDQMRRCKWRAVDGHSYSSVLNINTEDSAVSNPKLSDTSHIAIYHTLGQLCTVLSLSLNSIGFAHVIKAMEPFFSAIASRVYFGKRMDIRVYLALIPVVGGVILAVAGSDEFSWLAFWFGMGSNVFFAIRAVVSKIAMSSSSSECSHFTNDTHMTTQSATQISPCNLFAAVTCISFAFSIPLAVIFEGRILMDTIKYVAAAEADIGNGQDKMTILWYISCSGLFHYLNNEVMYQVLDKVHPITLAVGNTLKRVFIIVAGVVVFSTPVSWQTAIGSTIGITGVLVYSLMKQWYDSDQRERKDHLNSDGDNDEILVTELVESGSYDAASDQHLISRKYIITDQSS</sequence>
<dbReference type="PANTHER" id="PTHR11132">
    <property type="entry name" value="SOLUTE CARRIER FAMILY 35"/>
    <property type="match status" value="1"/>
</dbReference>
<reference evidence="7 8" key="1">
    <citation type="submission" date="2024-10" db="EMBL/GenBank/DDBJ databases">
        <title>Updated reference genomes for cyclostephanoid diatoms.</title>
        <authorList>
            <person name="Roberts W.R."/>
            <person name="Alverson A.J."/>
        </authorList>
    </citation>
    <scope>NUCLEOTIDE SEQUENCE [LARGE SCALE GENOMIC DNA]</scope>
    <source>
        <strain evidence="7 8">AJA010-31</strain>
    </source>
</reference>
<name>A0ABD3NBG7_9STRA</name>
<evidence type="ECO:0000256" key="4">
    <source>
        <dbReference type="ARBA" id="ARBA00023136"/>
    </source>
</evidence>
<dbReference type="InterPro" id="IPR004853">
    <property type="entry name" value="Sugar_P_trans_dom"/>
</dbReference>